<sequence length="23" mass="2715">MHMQTLINDFFIPGSRAYRTMKG</sequence>
<protein>
    <submittedName>
        <fullName evidence="1">Uncharacterized protein</fullName>
    </submittedName>
</protein>
<name>A0A2P2NW77_RHIMU</name>
<dbReference type="EMBL" id="GGEC01066304">
    <property type="protein sequence ID" value="MBX46788.1"/>
    <property type="molecule type" value="Transcribed_RNA"/>
</dbReference>
<dbReference type="AlphaFoldDB" id="A0A2P2NW77"/>
<reference evidence="1" key="1">
    <citation type="submission" date="2018-02" db="EMBL/GenBank/DDBJ databases">
        <title>Rhizophora mucronata_Transcriptome.</title>
        <authorList>
            <person name="Meera S.P."/>
            <person name="Sreeshan A."/>
            <person name="Augustine A."/>
        </authorList>
    </citation>
    <scope>NUCLEOTIDE SEQUENCE</scope>
    <source>
        <tissue evidence="1">Leaf</tissue>
    </source>
</reference>
<organism evidence="1">
    <name type="scientific">Rhizophora mucronata</name>
    <name type="common">Asiatic mangrove</name>
    <dbReference type="NCBI Taxonomy" id="61149"/>
    <lineage>
        <taxon>Eukaryota</taxon>
        <taxon>Viridiplantae</taxon>
        <taxon>Streptophyta</taxon>
        <taxon>Embryophyta</taxon>
        <taxon>Tracheophyta</taxon>
        <taxon>Spermatophyta</taxon>
        <taxon>Magnoliopsida</taxon>
        <taxon>eudicotyledons</taxon>
        <taxon>Gunneridae</taxon>
        <taxon>Pentapetalae</taxon>
        <taxon>rosids</taxon>
        <taxon>fabids</taxon>
        <taxon>Malpighiales</taxon>
        <taxon>Rhizophoraceae</taxon>
        <taxon>Rhizophora</taxon>
    </lineage>
</organism>
<evidence type="ECO:0000313" key="1">
    <source>
        <dbReference type="EMBL" id="MBX46788.1"/>
    </source>
</evidence>
<accession>A0A2P2NW77</accession>
<proteinExistence type="predicted"/>